<accession>A0A371H1D9</accession>
<dbReference type="EMBL" id="QJKJ01003885">
    <property type="protein sequence ID" value="RDX96453.1"/>
    <property type="molecule type" value="Genomic_DNA"/>
</dbReference>
<keyword evidence="2" id="KW-1185">Reference proteome</keyword>
<sequence length="254" mass="27949">MVASLAGSILYDDLEVETMPSLPANIKYLSFLPLEIWTSPPREGRCGIAKETHGSAVEPCKVNTGSRHLSPPAVVPWNMLTWLSIATGVISSHISENKGLNLNKYGSLHVVPSGHTTRSPCPSNCFIILASSSRFLVNRTVFIGASISDILLRLYVTAVKFFCSEKEMYRGSSKVLWLHTYRFPTLPFCLIRWERVGADVVRRIPLIINKGVEILNGSERASEILITARIIPYGSHINIAMDSNAVGLRASLPS</sequence>
<dbReference type="Proteomes" id="UP000257109">
    <property type="component" value="Unassembled WGS sequence"/>
</dbReference>
<reference evidence="1" key="1">
    <citation type="submission" date="2018-05" db="EMBL/GenBank/DDBJ databases">
        <title>Draft genome of Mucuna pruriens seed.</title>
        <authorList>
            <person name="Nnadi N.E."/>
            <person name="Vos R."/>
            <person name="Hasami M.H."/>
            <person name="Devisetty U.K."/>
            <person name="Aguiy J.C."/>
        </authorList>
    </citation>
    <scope>NUCLEOTIDE SEQUENCE [LARGE SCALE GENOMIC DNA]</scope>
    <source>
        <strain evidence="1">JCA_2017</strain>
    </source>
</reference>
<protein>
    <submittedName>
        <fullName evidence="1">Uncharacterized protein</fullName>
    </submittedName>
</protein>
<evidence type="ECO:0000313" key="2">
    <source>
        <dbReference type="Proteomes" id="UP000257109"/>
    </source>
</evidence>
<gene>
    <name evidence="1" type="ORF">CR513_20881</name>
</gene>
<name>A0A371H1D9_MUCPR</name>
<evidence type="ECO:0000313" key="1">
    <source>
        <dbReference type="EMBL" id="RDX96453.1"/>
    </source>
</evidence>
<comment type="caution">
    <text evidence="1">The sequence shown here is derived from an EMBL/GenBank/DDBJ whole genome shotgun (WGS) entry which is preliminary data.</text>
</comment>
<proteinExistence type="predicted"/>
<feature type="non-terminal residue" evidence="1">
    <location>
        <position position="1"/>
    </location>
</feature>
<dbReference type="AlphaFoldDB" id="A0A371H1D9"/>
<organism evidence="1 2">
    <name type="scientific">Mucuna pruriens</name>
    <name type="common">Velvet bean</name>
    <name type="synonym">Dolichos pruriens</name>
    <dbReference type="NCBI Taxonomy" id="157652"/>
    <lineage>
        <taxon>Eukaryota</taxon>
        <taxon>Viridiplantae</taxon>
        <taxon>Streptophyta</taxon>
        <taxon>Embryophyta</taxon>
        <taxon>Tracheophyta</taxon>
        <taxon>Spermatophyta</taxon>
        <taxon>Magnoliopsida</taxon>
        <taxon>eudicotyledons</taxon>
        <taxon>Gunneridae</taxon>
        <taxon>Pentapetalae</taxon>
        <taxon>rosids</taxon>
        <taxon>fabids</taxon>
        <taxon>Fabales</taxon>
        <taxon>Fabaceae</taxon>
        <taxon>Papilionoideae</taxon>
        <taxon>50 kb inversion clade</taxon>
        <taxon>NPAAA clade</taxon>
        <taxon>indigoferoid/millettioid clade</taxon>
        <taxon>Phaseoleae</taxon>
        <taxon>Mucuna</taxon>
    </lineage>
</organism>